<dbReference type="InterPro" id="IPR023562">
    <property type="entry name" value="ClpP/TepA"/>
</dbReference>
<comment type="caution">
    <text evidence="3">The sequence shown here is derived from an EMBL/GenBank/DDBJ whole genome shotgun (WGS) entry which is preliminary data.</text>
</comment>
<comment type="similarity">
    <text evidence="1 2">Belongs to the peptidase S14 family.</text>
</comment>
<dbReference type="GO" id="GO:0051117">
    <property type="term" value="F:ATPase binding"/>
    <property type="evidence" value="ECO:0007669"/>
    <property type="project" value="TreeGrafter"/>
</dbReference>
<organism evidence="3 4">
    <name type="scientific">Frisingicoccus caecimuris</name>
    <dbReference type="NCBI Taxonomy" id="1796636"/>
    <lineage>
        <taxon>Bacteria</taxon>
        <taxon>Bacillati</taxon>
        <taxon>Bacillota</taxon>
        <taxon>Clostridia</taxon>
        <taxon>Lachnospirales</taxon>
        <taxon>Lachnospiraceae</taxon>
        <taxon>Frisingicoccus</taxon>
    </lineage>
</organism>
<keyword evidence="3" id="KW-0645">Protease</keyword>
<dbReference type="PRINTS" id="PR00127">
    <property type="entry name" value="CLPPROTEASEP"/>
</dbReference>
<keyword evidence="4" id="KW-1185">Reference proteome</keyword>
<sequence>MSAPVLIKGSNGITPVSIESKHMSDRRLFLTGEINADSALDFMKQVMYLNAEDEKAPISVFINSQGGEIDNGLLIYDVIVGSKAPIHMFCAGCAYSMGAVLFVCGKERYMLPHSKLMLHEPLLGGKIGGNASSIKSISDSLLETKIMMNKLLAQHSGKSEEEIDMLTSYDHYFTAQEAMDMGLSDGIKSFKEMMEVCL</sequence>
<dbReference type="RefSeq" id="WP_132089475.1">
    <property type="nucleotide sequence ID" value="NZ_JANKAQ010000003.1"/>
</dbReference>
<dbReference type="Pfam" id="PF00574">
    <property type="entry name" value="CLP_protease"/>
    <property type="match status" value="1"/>
</dbReference>
<reference evidence="3 4" key="1">
    <citation type="submission" date="2019-03" db="EMBL/GenBank/DDBJ databases">
        <title>Genomic Encyclopedia of Type Strains, Phase IV (KMG-IV): sequencing the most valuable type-strain genomes for metagenomic binning, comparative biology and taxonomic classification.</title>
        <authorList>
            <person name="Goeker M."/>
        </authorList>
    </citation>
    <scope>NUCLEOTIDE SEQUENCE [LARGE SCALE GENOMIC DNA]</scope>
    <source>
        <strain evidence="3 4">DSM 28559</strain>
    </source>
</reference>
<dbReference type="Gene3D" id="3.90.226.10">
    <property type="entry name" value="2-enoyl-CoA Hydratase, Chain A, domain 1"/>
    <property type="match status" value="1"/>
</dbReference>
<dbReference type="SUPFAM" id="SSF52096">
    <property type="entry name" value="ClpP/crotonase"/>
    <property type="match status" value="1"/>
</dbReference>
<name>A0A4R2LEG7_9FIRM</name>
<dbReference type="GO" id="GO:0006515">
    <property type="term" value="P:protein quality control for misfolded or incompletely synthesized proteins"/>
    <property type="evidence" value="ECO:0007669"/>
    <property type="project" value="TreeGrafter"/>
</dbReference>
<dbReference type="InterPro" id="IPR001907">
    <property type="entry name" value="ClpP"/>
</dbReference>
<accession>A0A4R2LEG7</accession>
<dbReference type="EMBL" id="SLXA01000003">
    <property type="protein sequence ID" value="TCO85334.1"/>
    <property type="molecule type" value="Genomic_DNA"/>
</dbReference>
<gene>
    <name evidence="3" type="ORF">EV212_10355</name>
</gene>
<dbReference type="AlphaFoldDB" id="A0A4R2LEG7"/>
<dbReference type="OrthoDB" id="1665128at2"/>
<protein>
    <recommendedName>
        <fullName evidence="2">ATP-dependent Clp protease proteolytic subunit</fullName>
    </recommendedName>
</protein>
<dbReference type="GO" id="GO:0004176">
    <property type="term" value="F:ATP-dependent peptidase activity"/>
    <property type="evidence" value="ECO:0007669"/>
    <property type="project" value="InterPro"/>
</dbReference>
<dbReference type="CDD" id="cd07017">
    <property type="entry name" value="S14_ClpP_2"/>
    <property type="match status" value="1"/>
</dbReference>
<evidence type="ECO:0000313" key="4">
    <source>
        <dbReference type="Proteomes" id="UP000295711"/>
    </source>
</evidence>
<evidence type="ECO:0000256" key="1">
    <source>
        <dbReference type="ARBA" id="ARBA00007039"/>
    </source>
</evidence>
<dbReference type="PANTHER" id="PTHR10381:SF11">
    <property type="entry name" value="ATP-DEPENDENT CLP PROTEASE PROTEOLYTIC SUBUNIT, MITOCHONDRIAL"/>
    <property type="match status" value="1"/>
</dbReference>
<dbReference type="GO" id="GO:0004252">
    <property type="term" value="F:serine-type endopeptidase activity"/>
    <property type="evidence" value="ECO:0007669"/>
    <property type="project" value="InterPro"/>
</dbReference>
<dbReference type="InterPro" id="IPR029045">
    <property type="entry name" value="ClpP/crotonase-like_dom_sf"/>
</dbReference>
<evidence type="ECO:0000313" key="3">
    <source>
        <dbReference type="EMBL" id="TCO85334.1"/>
    </source>
</evidence>
<evidence type="ECO:0000256" key="2">
    <source>
        <dbReference type="RuleBase" id="RU003567"/>
    </source>
</evidence>
<dbReference type="Proteomes" id="UP000295711">
    <property type="component" value="Unassembled WGS sequence"/>
</dbReference>
<keyword evidence="3" id="KW-0378">Hydrolase</keyword>
<dbReference type="GO" id="GO:0009368">
    <property type="term" value="C:endopeptidase Clp complex"/>
    <property type="evidence" value="ECO:0007669"/>
    <property type="project" value="TreeGrafter"/>
</dbReference>
<dbReference type="PANTHER" id="PTHR10381">
    <property type="entry name" value="ATP-DEPENDENT CLP PROTEASE PROTEOLYTIC SUBUNIT"/>
    <property type="match status" value="1"/>
</dbReference>
<proteinExistence type="inferred from homology"/>